<evidence type="ECO:0000256" key="1">
    <source>
        <dbReference type="ARBA" id="ARBA00004370"/>
    </source>
</evidence>
<dbReference type="PROSITE" id="PS00232">
    <property type="entry name" value="CADHERIN_1"/>
    <property type="match status" value="1"/>
</dbReference>
<reference evidence="10 11" key="2">
    <citation type="submission" date="2018-10" db="EMBL/GenBank/DDBJ databases">
        <authorList>
            <consortium name="Pathogen Informatics"/>
        </authorList>
    </citation>
    <scope>NUCLEOTIDE SEQUENCE [LARGE SCALE GENOMIC DNA]</scope>
</reference>
<evidence type="ECO:0000313" key="12">
    <source>
        <dbReference type="WBParaSite" id="EVEC_0000404501-mRNA-1"/>
    </source>
</evidence>
<keyword evidence="2" id="KW-0812">Transmembrane</keyword>
<dbReference type="PANTHER" id="PTHR24026:SF126">
    <property type="entry name" value="PROTOCADHERIN FAT 4"/>
    <property type="match status" value="1"/>
</dbReference>
<dbReference type="GO" id="GO:0007156">
    <property type="term" value="P:homophilic cell adhesion via plasma membrane adhesion molecules"/>
    <property type="evidence" value="ECO:0007669"/>
    <property type="project" value="InterPro"/>
</dbReference>
<evidence type="ECO:0000256" key="4">
    <source>
        <dbReference type="ARBA" id="ARBA00022837"/>
    </source>
</evidence>
<evidence type="ECO:0000256" key="2">
    <source>
        <dbReference type="ARBA" id="ARBA00022692"/>
    </source>
</evidence>
<dbReference type="SMART" id="SM00112">
    <property type="entry name" value="CA"/>
    <property type="match status" value="2"/>
</dbReference>
<protein>
    <submittedName>
        <fullName evidence="12">Cadherin domain-containing protein</fullName>
    </submittedName>
</protein>
<gene>
    <name evidence="10" type="ORF">EVEC_LOCUS3753</name>
</gene>
<accession>A0A158QA41</accession>
<dbReference type="PANTHER" id="PTHR24026">
    <property type="entry name" value="FAT ATYPICAL CADHERIN-RELATED"/>
    <property type="match status" value="1"/>
</dbReference>
<evidence type="ECO:0000256" key="7">
    <source>
        <dbReference type="PROSITE-ProRule" id="PRU00043"/>
    </source>
</evidence>
<dbReference type="SUPFAM" id="SSF49313">
    <property type="entry name" value="Cadherin-like"/>
    <property type="match status" value="1"/>
</dbReference>
<dbReference type="PRINTS" id="PR00205">
    <property type="entry name" value="CADHERIN"/>
</dbReference>
<proteinExistence type="predicted"/>
<evidence type="ECO:0000256" key="8">
    <source>
        <dbReference type="SAM" id="SignalP"/>
    </source>
</evidence>
<evidence type="ECO:0000256" key="6">
    <source>
        <dbReference type="ARBA" id="ARBA00023136"/>
    </source>
</evidence>
<keyword evidence="11" id="KW-1185">Reference proteome</keyword>
<name>A0A158QA41_ENTVE</name>
<dbReference type="CDD" id="cd11304">
    <property type="entry name" value="Cadherin_repeat"/>
    <property type="match status" value="2"/>
</dbReference>
<evidence type="ECO:0000313" key="11">
    <source>
        <dbReference type="Proteomes" id="UP000274131"/>
    </source>
</evidence>
<dbReference type="GO" id="GO:0005886">
    <property type="term" value="C:plasma membrane"/>
    <property type="evidence" value="ECO:0007669"/>
    <property type="project" value="UniProtKB-SubCell"/>
</dbReference>
<dbReference type="EMBL" id="UXUI01007674">
    <property type="protein sequence ID" value="VDD88610.1"/>
    <property type="molecule type" value="Genomic_DNA"/>
</dbReference>
<dbReference type="STRING" id="51028.A0A158QA41"/>
<organism evidence="12">
    <name type="scientific">Enterobius vermicularis</name>
    <name type="common">Human pinworm</name>
    <dbReference type="NCBI Taxonomy" id="51028"/>
    <lineage>
        <taxon>Eukaryota</taxon>
        <taxon>Metazoa</taxon>
        <taxon>Ecdysozoa</taxon>
        <taxon>Nematoda</taxon>
        <taxon>Chromadorea</taxon>
        <taxon>Rhabditida</taxon>
        <taxon>Spirurina</taxon>
        <taxon>Oxyuridomorpha</taxon>
        <taxon>Oxyuroidea</taxon>
        <taxon>Oxyuridae</taxon>
        <taxon>Enterobius</taxon>
    </lineage>
</organism>
<feature type="signal peptide" evidence="8">
    <location>
        <begin position="1"/>
        <end position="18"/>
    </location>
</feature>
<dbReference type="FunFam" id="2.60.40.60:FF:000104">
    <property type="entry name" value="cadherin-23 isoform X1"/>
    <property type="match status" value="1"/>
</dbReference>
<dbReference type="Gene3D" id="2.60.40.60">
    <property type="entry name" value="Cadherins"/>
    <property type="match status" value="2"/>
</dbReference>
<keyword evidence="5" id="KW-1133">Transmembrane helix</keyword>
<keyword evidence="8" id="KW-0732">Signal</keyword>
<dbReference type="InterPro" id="IPR015919">
    <property type="entry name" value="Cadherin-like_sf"/>
</dbReference>
<dbReference type="InterPro" id="IPR002126">
    <property type="entry name" value="Cadherin-like_dom"/>
</dbReference>
<keyword evidence="3" id="KW-0677">Repeat</keyword>
<dbReference type="InterPro" id="IPR020894">
    <property type="entry name" value="Cadherin_CS"/>
</dbReference>
<feature type="domain" description="Cadherin" evidence="9">
    <location>
        <begin position="133"/>
        <end position="240"/>
    </location>
</feature>
<dbReference type="PROSITE" id="PS50268">
    <property type="entry name" value="CADHERIN_2"/>
    <property type="match status" value="2"/>
</dbReference>
<dbReference type="AlphaFoldDB" id="A0A158QA41"/>
<keyword evidence="6" id="KW-0472">Membrane</keyword>
<reference evidence="12" key="1">
    <citation type="submission" date="2016-04" db="UniProtKB">
        <authorList>
            <consortium name="WormBaseParasite"/>
        </authorList>
    </citation>
    <scope>IDENTIFICATION</scope>
</reference>
<sequence length="273" mass="30706">MLSATLLSILYLLIYSVGNFNACLLNNDRSSIYVSVMENAAPGSALTDLPIQGVTFGPEPDTQLKLVKGNDLVDLDARQKKLILKKALDRDEGESKFEVVIECKSLADADFPQINISTFISVLDVNDNAPEFDSDFYNFKVAEELPIGTIVFIGFKATDKDQPGPNSYLTYRILPGKNSHYLAIEEPSEPKITIAERIDFEQITEFDILIEAKDDGNPVLSSIVKAHVTIIDVDDQNPVFDYDYYYAEPFKVISFFDFKSYFIIIFILLICHQ</sequence>
<feature type="chain" id="PRO_5043135284" evidence="8">
    <location>
        <begin position="19"/>
        <end position="273"/>
    </location>
</feature>
<dbReference type="GO" id="GO:0005509">
    <property type="term" value="F:calcium ion binding"/>
    <property type="evidence" value="ECO:0007669"/>
    <property type="project" value="UniProtKB-UniRule"/>
</dbReference>
<dbReference type="Proteomes" id="UP000274131">
    <property type="component" value="Unassembled WGS sequence"/>
</dbReference>
<dbReference type="WBParaSite" id="EVEC_0000404501-mRNA-1">
    <property type="protein sequence ID" value="EVEC_0000404501-mRNA-1"/>
    <property type="gene ID" value="EVEC_0000404501"/>
</dbReference>
<evidence type="ECO:0000256" key="3">
    <source>
        <dbReference type="ARBA" id="ARBA00022737"/>
    </source>
</evidence>
<dbReference type="Pfam" id="PF00028">
    <property type="entry name" value="Cadherin"/>
    <property type="match status" value="1"/>
</dbReference>
<evidence type="ECO:0000259" key="9">
    <source>
        <dbReference type="PROSITE" id="PS50268"/>
    </source>
</evidence>
<dbReference type="OrthoDB" id="6250271at2759"/>
<evidence type="ECO:0000256" key="5">
    <source>
        <dbReference type="ARBA" id="ARBA00022989"/>
    </source>
</evidence>
<comment type="subcellular location">
    <subcellularLocation>
        <location evidence="1">Membrane</location>
    </subcellularLocation>
</comment>
<evidence type="ECO:0000313" key="10">
    <source>
        <dbReference type="EMBL" id="VDD88610.1"/>
    </source>
</evidence>
<feature type="domain" description="Cadherin" evidence="9">
    <location>
        <begin position="28"/>
        <end position="132"/>
    </location>
</feature>
<keyword evidence="4 7" id="KW-0106">Calcium</keyword>